<dbReference type="AlphaFoldDB" id="A0A6L2LV75"/>
<reference evidence="4" key="1">
    <citation type="journal article" date="2019" name="Sci. Rep.">
        <title>Draft genome of Tanacetum cinerariifolium, the natural source of mosquito coil.</title>
        <authorList>
            <person name="Yamashiro T."/>
            <person name="Shiraishi A."/>
            <person name="Satake H."/>
            <person name="Nakayama K."/>
        </authorList>
    </citation>
    <scope>NUCLEOTIDE SEQUENCE</scope>
</reference>
<dbReference type="Pfam" id="PF21530">
    <property type="entry name" value="Pif1_2B_dom"/>
    <property type="match status" value="1"/>
</dbReference>
<keyword evidence="4" id="KW-0378">Hydrolase</keyword>
<dbReference type="SUPFAM" id="SSF52540">
    <property type="entry name" value="P-loop containing nucleoside triphosphate hydrolases"/>
    <property type="match status" value="1"/>
</dbReference>
<evidence type="ECO:0000259" key="3">
    <source>
        <dbReference type="Pfam" id="PF21530"/>
    </source>
</evidence>
<sequence length="804" mass="91413">MSFSVFYVGVQRDETFDINHNKMTFYSKIYVLWTASKVFHEMRESHRPSFLPSSFEQPTSNVISDTRSIDTVSTLPGADPDIGGSSFSRNTGSTGPPSAYAHLGIPQITPNQPINPTPTTPSDNKAPSKAPAKESTRPTEEKTTLIRQVHSTKSHKYEDEREQIKQTTDNNRFRQTAGDSDRHQLIQIDSNRFRLTVADSDRQQQIHSDRQHIQTNIRQQTEYSTNSDRAADLTVDSQADANKPKQNQTVIEQGKTRQNQTYTKTLTICYIIGKLYNVIGTQRYDLPTPESIGAVVFGEKTDTEKGYQKDMKLANIPGQCSNNQKRTSMNMYYAYQIHDRVNRYSLLPRGGKLFQQYVVTAYYAIEQTRLDYILQNQNDIRNEYLYGIYNAIIRGDHDGNDLGTRTILSISFTGGPRYMYAHYLDALAICRVHGNPSFFITFTCNAKWPEIQEYMDSWPELTTADRADIVDRVFEQKVRDYIRFVRTTNLFGDITAAELPDPTQDPYGYRIISELMMHGPCGYANKNASCMKDGNKCNQNFPKPYCDATYIDKDGFVHYRRRDTNISTQRQEVCLDNAYIVPFNRALCMRFYAHINVEYCGWTMLIKYLFKYISKGTDLVVANITTSIGASASTSNTQSIRFDEIKNFVEGKYIGPHEAQNLSLEVDSMHSAFTRNNSFSSCIFRPSAKDLQKQVIVCPKNETADTINSHIMSLLNEQERVYLGSDEATPHGKDSGETELLYPSEYLNSLNSPGLPPHRLQLKVRAPIILLRNLNLTSGLCNGTRMIATQLLNKVIEARIITGT</sequence>
<accession>A0A6L2LV75</accession>
<feature type="region of interest" description="Disordered" evidence="1">
    <location>
        <begin position="201"/>
        <end position="228"/>
    </location>
</feature>
<keyword evidence="4" id="KW-0547">Nucleotide-binding</keyword>
<keyword evidence="4" id="KW-0067">ATP-binding</keyword>
<dbReference type="EMBL" id="BKCJ010004977">
    <property type="protein sequence ID" value="GEU64184.1"/>
    <property type="molecule type" value="Genomic_DNA"/>
</dbReference>
<gene>
    <name evidence="4" type="ORF">Tci_036162</name>
</gene>
<dbReference type="Pfam" id="PF14214">
    <property type="entry name" value="Helitron_like_N"/>
    <property type="match status" value="1"/>
</dbReference>
<dbReference type="GO" id="GO:0004386">
    <property type="term" value="F:helicase activity"/>
    <property type="evidence" value="ECO:0007669"/>
    <property type="project" value="UniProtKB-KW"/>
</dbReference>
<evidence type="ECO:0000256" key="1">
    <source>
        <dbReference type="SAM" id="MobiDB-lite"/>
    </source>
</evidence>
<protein>
    <submittedName>
        <fullName evidence="4">DNA helicase</fullName>
    </submittedName>
</protein>
<feature type="compositionally biased region" description="Basic and acidic residues" evidence="1">
    <location>
        <begin position="201"/>
        <end position="212"/>
    </location>
</feature>
<feature type="compositionally biased region" description="Polar residues" evidence="1">
    <location>
        <begin position="213"/>
        <end position="228"/>
    </location>
</feature>
<feature type="domain" description="Helitron helicase-like" evidence="2">
    <location>
        <begin position="332"/>
        <end position="496"/>
    </location>
</feature>
<comment type="caution">
    <text evidence="4">The sequence shown here is derived from an EMBL/GenBank/DDBJ whole genome shotgun (WGS) entry which is preliminary data.</text>
</comment>
<dbReference type="InterPro" id="IPR027417">
    <property type="entry name" value="P-loop_NTPase"/>
</dbReference>
<feature type="compositionally biased region" description="Polar residues" evidence="1">
    <location>
        <begin position="165"/>
        <end position="178"/>
    </location>
</feature>
<dbReference type="InterPro" id="IPR025476">
    <property type="entry name" value="Helitron_helicase-like"/>
</dbReference>
<feature type="domain" description="DNA helicase Pif1-like 2B" evidence="3">
    <location>
        <begin position="745"/>
        <end position="791"/>
    </location>
</feature>
<dbReference type="PANTHER" id="PTHR10492">
    <property type="match status" value="1"/>
</dbReference>
<feature type="compositionally biased region" description="Basic and acidic residues" evidence="1">
    <location>
        <begin position="131"/>
        <end position="144"/>
    </location>
</feature>
<feature type="compositionally biased region" description="Polar residues" evidence="1">
    <location>
        <begin position="85"/>
        <end position="96"/>
    </location>
</feature>
<keyword evidence="4" id="KW-0347">Helicase</keyword>
<organism evidence="4">
    <name type="scientific">Tanacetum cinerariifolium</name>
    <name type="common">Dalmatian daisy</name>
    <name type="synonym">Chrysanthemum cinerariifolium</name>
    <dbReference type="NCBI Taxonomy" id="118510"/>
    <lineage>
        <taxon>Eukaryota</taxon>
        <taxon>Viridiplantae</taxon>
        <taxon>Streptophyta</taxon>
        <taxon>Embryophyta</taxon>
        <taxon>Tracheophyta</taxon>
        <taxon>Spermatophyta</taxon>
        <taxon>Magnoliopsida</taxon>
        <taxon>eudicotyledons</taxon>
        <taxon>Gunneridae</taxon>
        <taxon>Pentapetalae</taxon>
        <taxon>asterids</taxon>
        <taxon>campanulids</taxon>
        <taxon>Asterales</taxon>
        <taxon>Asteraceae</taxon>
        <taxon>Asteroideae</taxon>
        <taxon>Anthemideae</taxon>
        <taxon>Anthemidinae</taxon>
        <taxon>Tanacetum</taxon>
    </lineage>
</organism>
<proteinExistence type="predicted"/>
<feature type="compositionally biased region" description="Basic and acidic residues" evidence="1">
    <location>
        <begin position="155"/>
        <end position="164"/>
    </location>
</feature>
<name>A0A6L2LV75_TANCI</name>
<evidence type="ECO:0000259" key="2">
    <source>
        <dbReference type="Pfam" id="PF14214"/>
    </source>
</evidence>
<evidence type="ECO:0000313" key="4">
    <source>
        <dbReference type="EMBL" id="GEU64184.1"/>
    </source>
</evidence>
<dbReference type="InterPro" id="IPR049163">
    <property type="entry name" value="Pif1-like_2B_dom"/>
</dbReference>
<feature type="region of interest" description="Disordered" evidence="1">
    <location>
        <begin position="71"/>
        <end position="180"/>
    </location>
</feature>
<dbReference type="PANTHER" id="PTHR10492:SF96">
    <property type="entry name" value="ATP-DEPENDENT DNA HELICASE"/>
    <property type="match status" value="1"/>
</dbReference>